<proteinExistence type="predicted"/>
<protein>
    <submittedName>
        <fullName evidence="1">Uncharacterized protein</fullName>
    </submittedName>
</protein>
<name>U4L9J1_PYROM</name>
<reference evidence="1 2" key="1">
    <citation type="journal article" date="2013" name="PLoS Genet.">
        <title>The genome and development-dependent transcriptomes of Pyronema confluens: a window into fungal evolution.</title>
        <authorList>
            <person name="Traeger S."/>
            <person name="Altegoer F."/>
            <person name="Freitag M."/>
            <person name="Gabaldon T."/>
            <person name="Kempken F."/>
            <person name="Kumar A."/>
            <person name="Marcet-Houben M."/>
            <person name="Poggeler S."/>
            <person name="Stajich J.E."/>
            <person name="Nowrousian M."/>
        </authorList>
    </citation>
    <scope>NUCLEOTIDE SEQUENCE [LARGE SCALE GENOMIC DNA]</scope>
    <source>
        <strain evidence="2">CBS 100304</strain>
        <tissue evidence="1">Vegetative mycelium</tissue>
    </source>
</reference>
<sequence length="50" mass="5779">MVFRFCIQPLATPLQLPSNDFESSSQPAYDNRNDWCPLSFVFFPCYKLSG</sequence>
<evidence type="ECO:0000313" key="2">
    <source>
        <dbReference type="Proteomes" id="UP000018144"/>
    </source>
</evidence>
<dbReference type="EMBL" id="HF936161">
    <property type="protein sequence ID" value="CCX15256.1"/>
    <property type="molecule type" value="Genomic_DNA"/>
</dbReference>
<accession>U4L9J1</accession>
<gene>
    <name evidence="1" type="ORF">PCON_01531</name>
</gene>
<evidence type="ECO:0000313" key="1">
    <source>
        <dbReference type="EMBL" id="CCX15256.1"/>
    </source>
</evidence>
<keyword evidence="2" id="KW-1185">Reference proteome</keyword>
<dbReference type="AlphaFoldDB" id="U4L9J1"/>
<organism evidence="1 2">
    <name type="scientific">Pyronema omphalodes (strain CBS 100304)</name>
    <name type="common">Pyronema confluens</name>
    <dbReference type="NCBI Taxonomy" id="1076935"/>
    <lineage>
        <taxon>Eukaryota</taxon>
        <taxon>Fungi</taxon>
        <taxon>Dikarya</taxon>
        <taxon>Ascomycota</taxon>
        <taxon>Pezizomycotina</taxon>
        <taxon>Pezizomycetes</taxon>
        <taxon>Pezizales</taxon>
        <taxon>Pyronemataceae</taxon>
        <taxon>Pyronema</taxon>
    </lineage>
</organism>
<dbReference type="Proteomes" id="UP000018144">
    <property type="component" value="Unassembled WGS sequence"/>
</dbReference>